<dbReference type="PROSITE" id="PS00107">
    <property type="entry name" value="PROTEIN_KINASE_ATP"/>
    <property type="match status" value="1"/>
</dbReference>
<dbReference type="Gene3D" id="3.30.200.20">
    <property type="entry name" value="Phosphorylase Kinase, domain 1"/>
    <property type="match status" value="1"/>
</dbReference>
<reference evidence="12 13" key="1">
    <citation type="submission" date="2017-06" db="EMBL/GenBank/DDBJ databases">
        <title>Ant-infecting Ophiocordyceps genomes reveal a high diversity of potential behavioral manipulation genes and a possible major role for enterotoxins.</title>
        <authorList>
            <person name="De Bekker C."/>
            <person name="Evans H.C."/>
            <person name="Brachmann A."/>
            <person name="Hughes D.P."/>
        </authorList>
    </citation>
    <scope>NUCLEOTIDE SEQUENCE [LARGE SCALE GENOMIC DNA]</scope>
    <source>
        <strain evidence="12 13">Map64</strain>
    </source>
</reference>
<feature type="compositionally biased region" description="Basic and acidic residues" evidence="10">
    <location>
        <begin position="114"/>
        <end position="125"/>
    </location>
</feature>
<dbReference type="SUPFAM" id="SSF56112">
    <property type="entry name" value="Protein kinase-like (PK-like)"/>
    <property type="match status" value="1"/>
</dbReference>
<evidence type="ECO:0000259" key="11">
    <source>
        <dbReference type="PROSITE" id="PS50011"/>
    </source>
</evidence>
<dbReference type="PROSITE" id="PS50011">
    <property type="entry name" value="PROTEIN_KINASE_DOM"/>
    <property type="match status" value="1"/>
</dbReference>
<dbReference type="PANTHER" id="PTHR24343">
    <property type="entry name" value="SERINE/THREONINE KINASE"/>
    <property type="match status" value="1"/>
</dbReference>
<evidence type="ECO:0000256" key="5">
    <source>
        <dbReference type="ARBA" id="ARBA00022777"/>
    </source>
</evidence>
<feature type="region of interest" description="Disordered" evidence="10">
    <location>
        <begin position="1"/>
        <end position="372"/>
    </location>
</feature>
<dbReference type="Pfam" id="PF00069">
    <property type="entry name" value="Pkinase"/>
    <property type="match status" value="1"/>
</dbReference>
<feature type="compositionally biased region" description="Polar residues" evidence="10">
    <location>
        <begin position="206"/>
        <end position="219"/>
    </location>
</feature>
<evidence type="ECO:0000256" key="9">
    <source>
        <dbReference type="PROSITE-ProRule" id="PRU10141"/>
    </source>
</evidence>
<feature type="domain" description="Protein kinase" evidence="11">
    <location>
        <begin position="385"/>
        <end position="740"/>
    </location>
</feature>
<sequence>MATRSTADGQQTSPAGGREAASDSGVPQAQRASHNGSSPRNSAPAVRFSSAVQEISPQEPAAATVPTGPNHVSSPVTADQLQAFTKSLHGRPLQERRMNTFQFEAFSLPPSRVPSHEDDSPDSTRHPTPSSSRLHSPHGSPRLSSLASPPLTPAGSDPSNQGEKHHRRASGDRSALVNEPSAITPQSTSSHEKSQRSDRIPLPQRPVSSDQVMVRSSSAEGHKGHRQGMFSVGPGSVPVSREQSPSRASASQLFSRPVIPGADANDPYAKGRRPPPQQNVNRRSIDARFLFSRKKGHGSSCGSKSTQTEQKRSSGFFGSKSGNESADVGSVHNGSQQGSMADLKRFFRKSDKKRDSSPASSKATSSRLSAQLPFGEEHGLTSKYGKLGRVLGQGAGGSVRVMKRKEDGTIFAVKEFRARYNHEAERDYNKKVTAEFCIGSTLHHGNIIETLDIFREKGRWFEVMEFAPYDLFACVMSGRMTREEVKCCFLQILNGVTYLHSVGLAHRDLKLDNVVVSDRGIMKIIDFGSAHVFKYPFEASIDPAQGVVGSDPYLAPEVYESMLYEAQAVDIWSLAIIFCCMTLRRFPWKKPRQTDNSFKLFCAKPTPEYDPRRLFNMDRGESPSGPSSAASEHAPSSTVAESVPQTPTSTAAPSDNTSMTTPINDSASTLAAPRNDHVSTPTAPQGDSSTQNKERKDIILGPWRVLRLLPRETRYIIYRMLDINPKTRATMAEIVAEPWVADTVICQQMEDGEVLSASDHGHVLEPPASPGKKSN</sequence>
<feature type="compositionally biased region" description="Basic and acidic residues" evidence="10">
    <location>
        <begin position="342"/>
        <end position="356"/>
    </location>
</feature>
<keyword evidence="6 9" id="KW-0067">ATP-binding</keyword>
<evidence type="ECO:0000313" key="13">
    <source>
        <dbReference type="Proteomes" id="UP000226192"/>
    </source>
</evidence>
<comment type="caution">
    <text evidence="12">The sequence shown here is derived from an EMBL/GenBank/DDBJ whole genome shotgun (WGS) entry which is preliminary data.</text>
</comment>
<evidence type="ECO:0000256" key="8">
    <source>
        <dbReference type="ARBA" id="ARBA00048679"/>
    </source>
</evidence>
<proteinExistence type="predicted"/>
<keyword evidence="4 9" id="KW-0547">Nucleotide-binding</keyword>
<evidence type="ECO:0000256" key="3">
    <source>
        <dbReference type="ARBA" id="ARBA00022679"/>
    </source>
</evidence>
<dbReference type="SMART" id="SM00220">
    <property type="entry name" value="S_TKc"/>
    <property type="match status" value="1"/>
</dbReference>
<feature type="binding site" evidence="9">
    <location>
        <position position="414"/>
    </location>
    <ligand>
        <name>ATP</name>
        <dbReference type="ChEBI" id="CHEBI:30616"/>
    </ligand>
</feature>
<dbReference type="InterPro" id="IPR000719">
    <property type="entry name" value="Prot_kinase_dom"/>
</dbReference>
<keyword evidence="2" id="KW-0723">Serine/threonine-protein kinase</keyword>
<evidence type="ECO:0000313" key="12">
    <source>
        <dbReference type="EMBL" id="PHH62653.1"/>
    </source>
</evidence>
<dbReference type="InterPro" id="IPR011009">
    <property type="entry name" value="Kinase-like_dom_sf"/>
</dbReference>
<dbReference type="EC" id="2.7.11.1" evidence="1"/>
<feature type="compositionally biased region" description="Low complexity" evidence="10">
    <location>
        <begin position="622"/>
        <end position="637"/>
    </location>
</feature>
<feature type="compositionally biased region" description="Basic and acidic residues" evidence="10">
    <location>
        <begin position="612"/>
        <end position="621"/>
    </location>
</feature>
<comment type="catalytic activity">
    <reaction evidence="7">
        <text>L-threonyl-[protein] + ATP = O-phospho-L-threonyl-[protein] + ADP + H(+)</text>
        <dbReference type="Rhea" id="RHEA:46608"/>
        <dbReference type="Rhea" id="RHEA-COMP:11060"/>
        <dbReference type="Rhea" id="RHEA-COMP:11605"/>
        <dbReference type="ChEBI" id="CHEBI:15378"/>
        <dbReference type="ChEBI" id="CHEBI:30013"/>
        <dbReference type="ChEBI" id="CHEBI:30616"/>
        <dbReference type="ChEBI" id="CHEBI:61977"/>
        <dbReference type="ChEBI" id="CHEBI:456216"/>
        <dbReference type="EC" id="2.7.11.1"/>
    </reaction>
</comment>
<dbReference type="STRING" id="1399860.A0A2C5Y4T2"/>
<evidence type="ECO:0000256" key="10">
    <source>
        <dbReference type="SAM" id="MobiDB-lite"/>
    </source>
</evidence>
<dbReference type="OrthoDB" id="6513151at2759"/>
<dbReference type="GO" id="GO:0005829">
    <property type="term" value="C:cytosol"/>
    <property type="evidence" value="ECO:0007669"/>
    <property type="project" value="TreeGrafter"/>
</dbReference>
<dbReference type="Gene3D" id="1.10.510.10">
    <property type="entry name" value="Transferase(Phosphotransferase) domain 1"/>
    <property type="match status" value="1"/>
</dbReference>
<dbReference type="Proteomes" id="UP000226192">
    <property type="component" value="Unassembled WGS sequence"/>
</dbReference>
<feature type="compositionally biased region" description="Basic and acidic residues" evidence="10">
    <location>
        <begin position="190"/>
        <end position="199"/>
    </location>
</feature>
<feature type="compositionally biased region" description="Polar residues" evidence="10">
    <location>
        <begin position="678"/>
        <end position="691"/>
    </location>
</feature>
<evidence type="ECO:0000256" key="4">
    <source>
        <dbReference type="ARBA" id="ARBA00022741"/>
    </source>
</evidence>
<keyword evidence="13" id="KW-1185">Reference proteome</keyword>
<feature type="compositionally biased region" description="Polar residues" evidence="10">
    <location>
        <begin position="70"/>
        <end position="85"/>
    </location>
</feature>
<protein>
    <recommendedName>
        <fullName evidence="1">non-specific serine/threonine protein kinase</fullName>
        <ecNumber evidence="1">2.7.11.1</ecNumber>
    </recommendedName>
</protein>
<feature type="region of interest" description="Disordered" evidence="10">
    <location>
        <begin position="612"/>
        <end position="695"/>
    </location>
</feature>
<dbReference type="EMBL" id="NJET01000066">
    <property type="protein sequence ID" value="PHH62653.1"/>
    <property type="molecule type" value="Genomic_DNA"/>
</dbReference>
<feature type="compositionally biased region" description="Polar residues" evidence="10">
    <location>
        <begin position="25"/>
        <end position="41"/>
    </location>
</feature>
<accession>A0A2C5Y4T2</accession>
<name>A0A2C5Y4T2_9HYPO</name>
<evidence type="ECO:0000256" key="2">
    <source>
        <dbReference type="ARBA" id="ARBA00022527"/>
    </source>
</evidence>
<dbReference type="PROSITE" id="PS00108">
    <property type="entry name" value="PROTEIN_KINASE_ST"/>
    <property type="match status" value="1"/>
</dbReference>
<keyword evidence="3" id="KW-0808">Transferase</keyword>
<feature type="compositionally biased region" description="Low complexity" evidence="10">
    <location>
        <begin position="139"/>
        <end position="156"/>
    </location>
</feature>
<comment type="catalytic activity">
    <reaction evidence="8">
        <text>L-seryl-[protein] + ATP = O-phospho-L-seryl-[protein] + ADP + H(+)</text>
        <dbReference type="Rhea" id="RHEA:17989"/>
        <dbReference type="Rhea" id="RHEA-COMP:9863"/>
        <dbReference type="Rhea" id="RHEA-COMP:11604"/>
        <dbReference type="ChEBI" id="CHEBI:15378"/>
        <dbReference type="ChEBI" id="CHEBI:29999"/>
        <dbReference type="ChEBI" id="CHEBI:30616"/>
        <dbReference type="ChEBI" id="CHEBI:83421"/>
        <dbReference type="ChEBI" id="CHEBI:456216"/>
        <dbReference type="EC" id="2.7.11.1"/>
    </reaction>
</comment>
<feature type="compositionally biased region" description="Low complexity" evidence="10">
    <location>
        <begin position="357"/>
        <end position="370"/>
    </location>
</feature>
<dbReference type="GO" id="GO:0004674">
    <property type="term" value="F:protein serine/threonine kinase activity"/>
    <property type="evidence" value="ECO:0007669"/>
    <property type="project" value="UniProtKB-KW"/>
</dbReference>
<dbReference type="AlphaFoldDB" id="A0A2C5Y4T2"/>
<gene>
    <name evidence="12" type="ORF">CDD81_6799</name>
</gene>
<evidence type="ECO:0000256" key="1">
    <source>
        <dbReference type="ARBA" id="ARBA00012513"/>
    </source>
</evidence>
<feature type="compositionally biased region" description="Low complexity" evidence="10">
    <location>
        <begin position="313"/>
        <end position="322"/>
    </location>
</feature>
<keyword evidence="5" id="KW-0418">Kinase</keyword>
<dbReference type="GO" id="GO:0005524">
    <property type="term" value="F:ATP binding"/>
    <property type="evidence" value="ECO:0007669"/>
    <property type="project" value="UniProtKB-UniRule"/>
</dbReference>
<organism evidence="12 13">
    <name type="scientific">Ophiocordyceps australis</name>
    <dbReference type="NCBI Taxonomy" id="1399860"/>
    <lineage>
        <taxon>Eukaryota</taxon>
        <taxon>Fungi</taxon>
        <taxon>Dikarya</taxon>
        <taxon>Ascomycota</taxon>
        <taxon>Pezizomycotina</taxon>
        <taxon>Sordariomycetes</taxon>
        <taxon>Hypocreomycetidae</taxon>
        <taxon>Hypocreales</taxon>
        <taxon>Ophiocordycipitaceae</taxon>
        <taxon>Ophiocordyceps</taxon>
    </lineage>
</organism>
<dbReference type="InterPro" id="IPR017441">
    <property type="entry name" value="Protein_kinase_ATP_BS"/>
</dbReference>
<evidence type="ECO:0000256" key="7">
    <source>
        <dbReference type="ARBA" id="ARBA00047899"/>
    </source>
</evidence>
<feature type="compositionally biased region" description="Polar residues" evidence="10">
    <location>
        <begin position="638"/>
        <end position="669"/>
    </location>
</feature>
<feature type="compositionally biased region" description="Polar residues" evidence="10">
    <location>
        <begin position="1"/>
        <end position="14"/>
    </location>
</feature>
<evidence type="ECO:0000256" key="6">
    <source>
        <dbReference type="ARBA" id="ARBA00022840"/>
    </source>
</evidence>
<dbReference type="PANTHER" id="PTHR24343:SF137">
    <property type="entry name" value="SERINE_THREONINE-PROTEIN KINASE HRK1"/>
    <property type="match status" value="1"/>
</dbReference>
<feature type="compositionally biased region" description="Polar residues" evidence="10">
    <location>
        <begin position="241"/>
        <end position="254"/>
    </location>
</feature>
<dbReference type="InterPro" id="IPR008271">
    <property type="entry name" value="Ser/Thr_kinase_AS"/>
</dbReference>